<protein>
    <submittedName>
        <fullName evidence="1">Uncharacterized protein</fullName>
    </submittedName>
</protein>
<evidence type="ECO:0000313" key="1">
    <source>
        <dbReference type="EMBL" id="MTE00216.1"/>
    </source>
</evidence>
<evidence type="ECO:0000313" key="2">
    <source>
        <dbReference type="Proteomes" id="UP000481417"/>
    </source>
</evidence>
<comment type="caution">
    <text evidence="1">The sequence shown here is derived from an EMBL/GenBank/DDBJ whole genome shotgun (WGS) entry which is preliminary data.</text>
</comment>
<accession>A0A6L6HM10</accession>
<dbReference type="AlphaFoldDB" id="A0A6L6HM10"/>
<gene>
    <name evidence="1" type="ORF">GIY56_07945</name>
</gene>
<keyword evidence="2" id="KW-1185">Reference proteome</keyword>
<reference evidence="1 2" key="1">
    <citation type="submission" date="2019-11" db="EMBL/GenBank/DDBJ databases">
        <authorList>
            <person name="Lang L."/>
        </authorList>
    </citation>
    <scope>NUCLEOTIDE SEQUENCE [LARGE SCALE GENOMIC DNA]</scope>
    <source>
        <strain evidence="1 2">YIM 132242</strain>
    </source>
</reference>
<organism evidence="1 2">
    <name type="scientific">Paracoccus lichenicola</name>
    <dbReference type="NCBI Taxonomy" id="2665644"/>
    <lineage>
        <taxon>Bacteria</taxon>
        <taxon>Pseudomonadati</taxon>
        <taxon>Pseudomonadota</taxon>
        <taxon>Alphaproteobacteria</taxon>
        <taxon>Rhodobacterales</taxon>
        <taxon>Paracoccaceae</taxon>
        <taxon>Paracoccus</taxon>
    </lineage>
</organism>
<name>A0A6L6HM10_9RHOB</name>
<dbReference type="Proteomes" id="UP000481417">
    <property type="component" value="Unassembled WGS sequence"/>
</dbReference>
<dbReference type="EMBL" id="WMBT01000003">
    <property type="protein sequence ID" value="MTE00216.1"/>
    <property type="molecule type" value="Genomic_DNA"/>
</dbReference>
<dbReference type="RefSeq" id="WP_154764273.1">
    <property type="nucleotide sequence ID" value="NZ_WMBT01000003.1"/>
</dbReference>
<proteinExistence type="predicted"/>
<sequence length="73" mass="7832">MTMPARSVRRHADPDPAPIIDFGVPFMFDIQTELHLRRAGRDAAAAHETGRAARAILIAANLSALSLLAATLL</sequence>